<evidence type="ECO:0000256" key="8">
    <source>
        <dbReference type="ARBA" id="ARBA00022967"/>
    </source>
</evidence>
<keyword evidence="9 11" id="KW-1133">Transmembrane helix</keyword>
<dbReference type="EMBL" id="BAAFST010000016">
    <property type="protein sequence ID" value="GAB1300172.1"/>
    <property type="molecule type" value="Genomic_DNA"/>
</dbReference>
<dbReference type="SUPFAM" id="SSF81660">
    <property type="entry name" value="Metal cation-transporting ATPase, ATP-binding domain N"/>
    <property type="match status" value="1"/>
</dbReference>
<dbReference type="Pfam" id="PF00122">
    <property type="entry name" value="E1-E2_ATPase"/>
    <property type="match status" value="1"/>
</dbReference>
<dbReference type="Pfam" id="PF12409">
    <property type="entry name" value="P5-ATPase"/>
    <property type="match status" value="1"/>
</dbReference>
<dbReference type="InterPro" id="IPR036412">
    <property type="entry name" value="HAD-like_sf"/>
</dbReference>
<evidence type="ECO:0000256" key="9">
    <source>
        <dbReference type="ARBA" id="ARBA00022989"/>
    </source>
</evidence>
<dbReference type="SUPFAM" id="SSF81653">
    <property type="entry name" value="Calcium ATPase, transduction domain A"/>
    <property type="match status" value="1"/>
</dbReference>
<dbReference type="Gene3D" id="3.40.1110.10">
    <property type="entry name" value="Calcium-transporting ATPase, cytoplasmic domain N"/>
    <property type="match status" value="1"/>
</dbReference>
<proteinExistence type="inferred from homology"/>
<dbReference type="InterPro" id="IPR023214">
    <property type="entry name" value="HAD_sf"/>
</dbReference>
<dbReference type="InterPro" id="IPR001757">
    <property type="entry name" value="P_typ_ATPase"/>
</dbReference>
<organism evidence="15 16">
    <name type="scientific">Apodemus speciosus</name>
    <name type="common">Large Japanese field mouse</name>
    <dbReference type="NCBI Taxonomy" id="105296"/>
    <lineage>
        <taxon>Eukaryota</taxon>
        <taxon>Metazoa</taxon>
        <taxon>Chordata</taxon>
        <taxon>Craniata</taxon>
        <taxon>Vertebrata</taxon>
        <taxon>Euteleostomi</taxon>
        <taxon>Mammalia</taxon>
        <taxon>Eutheria</taxon>
        <taxon>Euarchontoglires</taxon>
        <taxon>Glires</taxon>
        <taxon>Rodentia</taxon>
        <taxon>Myomorpha</taxon>
        <taxon>Muroidea</taxon>
        <taxon>Muridae</taxon>
        <taxon>Murinae</taxon>
        <taxon>Apodemus</taxon>
    </lineage>
</organism>
<name>A0ABQ0FLR0_APOSI</name>
<comment type="caution">
    <text evidence="11">Lacks conserved residue(s) required for the propagation of feature annotation.</text>
</comment>
<dbReference type="InterPro" id="IPR023299">
    <property type="entry name" value="ATPase_P-typ_cyto_dom_N"/>
</dbReference>
<keyword evidence="3 11" id="KW-0812">Transmembrane</keyword>
<comment type="subcellular location">
    <subcellularLocation>
        <location evidence="1 11">Membrane</location>
        <topology evidence="1 11">Multi-pass membrane protein</topology>
    </subcellularLocation>
</comment>
<feature type="transmembrane region" description="Helical" evidence="11">
    <location>
        <begin position="522"/>
        <end position="545"/>
    </location>
</feature>
<keyword evidence="16" id="KW-1185">Reference proteome</keyword>
<comment type="caution">
    <text evidence="15">The sequence shown here is derived from an EMBL/GenBank/DDBJ whole genome shotgun (WGS) entry which is preliminary data.</text>
</comment>
<reference evidence="15 16" key="1">
    <citation type="submission" date="2024-08" db="EMBL/GenBank/DDBJ databases">
        <title>The draft genome of Apodemus speciosus.</title>
        <authorList>
            <person name="Nabeshima K."/>
            <person name="Suzuki S."/>
            <person name="Onuma M."/>
        </authorList>
    </citation>
    <scope>NUCLEOTIDE SEQUENCE [LARGE SCALE GENOMIC DNA]</scope>
    <source>
        <strain evidence="15">IB14-021</strain>
    </source>
</reference>
<dbReference type="NCBIfam" id="TIGR01657">
    <property type="entry name" value="P-ATPase-V"/>
    <property type="match status" value="1"/>
</dbReference>
<comment type="catalytic activity">
    <reaction evidence="11">
        <text>ATP + H2O = ADP + phosphate + H(+)</text>
        <dbReference type="Rhea" id="RHEA:13065"/>
        <dbReference type="ChEBI" id="CHEBI:15377"/>
        <dbReference type="ChEBI" id="CHEBI:15378"/>
        <dbReference type="ChEBI" id="CHEBI:30616"/>
        <dbReference type="ChEBI" id="CHEBI:43474"/>
        <dbReference type="ChEBI" id="CHEBI:456216"/>
    </reaction>
</comment>
<evidence type="ECO:0000256" key="3">
    <source>
        <dbReference type="ARBA" id="ARBA00022692"/>
    </source>
</evidence>
<dbReference type="InterPro" id="IPR023298">
    <property type="entry name" value="ATPase_P-typ_TM_dom_sf"/>
</dbReference>
<sequence length="1228" mass="138083">MEKSKKDGHQAVLNEGEENELEVFGYHTQNLRRALCLVTAILTLGAVQLIFYWRPEWWVWTSCIPCPLQEADTVLLRTTDEFRRYMRKKVFCLHLSTLKFPISKNPEEPLVADHHSVINQAVKKPELKLRCIQVQKIRYVWDFLKKRFQKVGLLEDSNSCFDIHHTFGLGLTSEEQEVRPTAFTMGTVNSHIPYDLNISESEETPCEPRSTSSNQYEIPLLSGRVRLVCGPNAIEVEIQPIWKLLVKQVLNPFYVFQAFTLTLWLSQGYIEYSVAIIILTVISIVLSVYDLRQQSVKLHKLVEDHNKVQVTITVRGKVISQRLCTKRSKLSSGTEARMGLLDADWTLGMCSEFIQGLQELESRLLVPGDILILPGKISLPCDAVLIDGSCVVNEGMLTGESIPVTKTPLPQTENTMPWKSHSLEDYRKHVLFCGTEVIQVKPSGQGPVRAVVLQTEFFLGYNTAKGDLVRSILYPRPLNFKLYNDAFKFMVFLACIGVVGFFYALGVYMYHEVPPRETATMALILLTATVPPVLPAALTIGNVYAQKRLKKKKIFCISPQRINMCGQLNLVCFDKGFQAVHSFASGEAVPWGPLCAAMASCHSLILLDGTIQGDPLDLKMFEGTGWFYNMEDSQVASCKFGMADSSTVIKPGPKASQSPVDSITILRQFPFSSGLQRMSVIAQLAGDLHLHVYMKGAPEMVARFCRSETVPKNFPQELRNYTVQGFRVIALAHKTLKMERLSDVDRLAREKVESELAFLGLLIMENRLKKETRPVLKELSEARIRTVMVTGDNLQTAITVAKNSEMIPMGSPVIIVEANEPGDLVPASVTWQLVGTQESGSGKKDTYIDIGNSSEPVGKGYHFAMSGKSYQVLFHHFYSMLPQILVNGTIFARMSPGQKSSLVEEFQKLNYYVGMCGDGANDCGALKMAHAGISLSEQEASVASPFTSKIANIECVPHLIREGRAALVSSFGVFKYLTMYGIIQFIGTSLLYWQLQLFGNYQYLLQDVAITLMVSLTSECFLVNQSNFSTNMSLERNWTGNATLVPASVLSFEGTSLWPIVTFNCISVAFIFSKGKPFRKPIYTNYLFSLLLTSAVGLTIFILFCDFQDLYHKMEFIPTTTSWRISILVAAFVQFCVAFFVEDAILQNRELWLFLKKEFGFYSKSQYRILQRKLAEDSTWPPMNRTDYAVNGKNGFYINRAYESPEEVPKGKLKPGGQASEQHFWTRL</sequence>
<dbReference type="Gene3D" id="3.40.50.1000">
    <property type="entry name" value="HAD superfamily/HAD-like"/>
    <property type="match status" value="1"/>
</dbReference>
<feature type="region of interest" description="Disordered" evidence="12">
    <location>
        <begin position="1207"/>
        <end position="1228"/>
    </location>
</feature>
<comment type="similarity">
    <text evidence="2 11">Belongs to the cation transport ATPase (P-type) (TC 3.A.3) family. Type V subfamily.</text>
</comment>
<dbReference type="SUPFAM" id="SSF56784">
    <property type="entry name" value="HAD-like"/>
    <property type="match status" value="1"/>
</dbReference>
<feature type="transmembrane region" description="Helical" evidence="11">
    <location>
        <begin position="1085"/>
        <end position="1103"/>
    </location>
</feature>
<dbReference type="PRINTS" id="PR00119">
    <property type="entry name" value="CATATPASE"/>
</dbReference>
<feature type="transmembrane region" description="Helical" evidence="11">
    <location>
        <begin position="1123"/>
        <end position="1141"/>
    </location>
</feature>
<evidence type="ECO:0000256" key="11">
    <source>
        <dbReference type="RuleBase" id="RU362082"/>
    </source>
</evidence>
<dbReference type="NCBIfam" id="TIGR01494">
    <property type="entry name" value="ATPase_P-type"/>
    <property type="match status" value="1"/>
</dbReference>
<feature type="domain" description="P5B-type ATPase N-terminal" evidence="14">
    <location>
        <begin position="17"/>
        <end position="142"/>
    </location>
</feature>
<evidence type="ECO:0000256" key="1">
    <source>
        <dbReference type="ARBA" id="ARBA00004141"/>
    </source>
</evidence>
<dbReference type="InterPro" id="IPR008250">
    <property type="entry name" value="ATPase_P-typ_transduc_dom_A_sf"/>
</dbReference>
<feature type="transmembrane region" description="Helical" evidence="11">
    <location>
        <begin position="489"/>
        <end position="510"/>
    </location>
</feature>
<dbReference type="Gene3D" id="2.70.150.10">
    <property type="entry name" value="Calcium-transporting ATPase, cytoplasmic transduction domain A"/>
    <property type="match status" value="1"/>
</dbReference>
<evidence type="ECO:0000259" key="14">
    <source>
        <dbReference type="Pfam" id="PF12409"/>
    </source>
</evidence>
<dbReference type="SUPFAM" id="SSF81665">
    <property type="entry name" value="Calcium ATPase, transmembrane domain M"/>
    <property type="match status" value="1"/>
</dbReference>
<keyword evidence="6 11" id="KW-0067">ATP-binding</keyword>
<evidence type="ECO:0000313" key="16">
    <source>
        <dbReference type="Proteomes" id="UP001623349"/>
    </source>
</evidence>
<evidence type="ECO:0000256" key="7">
    <source>
        <dbReference type="ARBA" id="ARBA00022842"/>
    </source>
</evidence>
<dbReference type="PANTHER" id="PTHR45630:SF4">
    <property type="entry name" value="CATION-TRANSPORTING ATPASE 13A5-RELATED"/>
    <property type="match status" value="1"/>
</dbReference>
<dbReference type="EC" id="7.2.2.-" evidence="11"/>
<feature type="transmembrane region" description="Helical" evidence="11">
    <location>
        <begin position="973"/>
        <end position="995"/>
    </location>
</feature>
<accession>A0ABQ0FLR0</accession>
<dbReference type="Proteomes" id="UP001623349">
    <property type="component" value="Unassembled WGS sequence"/>
</dbReference>
<dbReference type="Pfam" id="PF13246">
    <property type="entry name" value="Cation_ATPase"/>
    <property type="match status" value="1"/>
</dbReference>
<evidence type="ECO:0000313" key="15">
    <source>
        <dbReference type="EMBL" id="GAB1300172.1"/>
    </source>
</evidence>
<evidence type="ECO:0000256" key="5">
    <source>
        <dbReference type="ARBA" id="ARBA00022741"/>
    </source>
</evidence>
<gene>
    <name evidence="15" type="ORF">APTSU1_001541000</name>
</gene>
<keyword evidence="7 11" id="KW-0460">Magnesium</keyword>
<dbReference type="InterPro" id="IPR006544">
    <property type="entry name" value="P-type_TPase_V"/>
</dbReference>
<feature type="transmembrane region" description="Helical" evidence="11">
    <location>
        <begin position="1056"/>
        <end position="1073"/>
    </location>
</feature>
<protein>
    <recommendedName>
        <fullName evidence="11">Cation-transporting ATPase</fullName>
        <ecNumber evidence="11">7.2.2.-</ecNumber>
    </recommendedName>
</protein>
<keyword evidence="8 11" id="KW-1278">Translocase</keyword>
<dbReference type="InterPro" id="IPR047819">
    <property type="entry name" value="P5A-ATPase_N"/>
</dbReference>
<keyword evidence="10 11" id="KW-0472">Membrane</keyword>
<feature type="transmembrane region" description="Helical" evidence="11">
    <location>
        <begin position="272"/>
        <end position="291"/>
    </location>
</feature>
<feature type="compositionally biased region" description="Polar residues" evidence="12">
    <location>
        <begin position="1219"/>
        <end position="1228"/>
    </location>
</feature>
<dbReference type="InterPro" id="IPR059000">
    <property type="entry name" value="ATPase_P-type_domA"/>
</dbReference>
<evidence type="ECO:0000256" key="2">
    <source>
        <dbReference type="ARBA" id="ARBA00006000"/>
    </source>
</evidence>
<feature type="transmembrane region" description="Helical" evidence="11">
    <location>
        <begin position="34"/>
        <end position="51"/>
    </location>
</feature>
<evidence type="ECO:0000256" key="4">
    <source>
        <dbReference type="ARBA" id="ARBA00022723"/>
    </source>
</evidence>
<feature type="domain" description="P-type ATPase A" evidence="13">
    <location>
        <begin position="357"/>
        <end position="455"/>
    </location>
</feature>
<dbReference type="PANTHER" id="PTHR45630">
    <property type="entry name" value="CATION-TRANSPORTING ATPASE-RELATED"/>
    <property type="match status" value="1"/>
</dbReference>
<evidence type="ECO:0000256" key="10">
    <source>
        <dbReference type="ARBA" id="ARBA00023136"/>
    </source>
</evidence>
<evidence type="ECO:0000259" key="13">
    <source>
        <dbReference type="Pfam" id="PF00122"/>
    </source>
</evidence>
<keyword evidence="4 11" id="KW-0479">Metal-binding</keyword>
<evidence type="ECO:0000256" key="12">
    <source>
        <dbReference type="SAM" id="MobiDB-lite"/>
    </source>
</evidence>
<evidence type="ECO:0000256" key="6">
    <source>
        <dbReference type="ARBA" id="ARBA00022840"/>
    </source>
</evidence>
<keyword evidence="5 11" id="KW-0547">Nucleotide-binding</keyword>